<accession>A0A382W9H1</accession>
<gene>
    <name evidence="1" type="ORF">METZ01_LOCUS408370</name>
</gene>
<feature type="non-terminal residue" evidence="1">
    <location>
        <position position="88"/>
    </location>
</feature>
<dbReference type="EMBL" id="UINC01158141">
    <property type="protein sequence ID" value="SVD55516.1"/>
    <property type="molecule type" value="Genomic_DNA"/>
</dbReference>
<evidence type="ECO:0000313" key="1">
    <source>
        <dbReference type="EMBL" id="SVD55516.1"/>
    </source>
</evidence>
<proteinExistence type="predicted"/>
<name>A0A382W9H1_9ZZZZ</name>
<organism evidence="1">
    <name type="scientific">marine metagenome</name>
    <dbReference type="NCBI Taxonomy" id="408172"/>
    <lineage>
        <taxon>unclassified sequences</taxon>
        <taxon>metagenomes</taxon>
        <taxon>ecological metagenomes</taxon>
    </lineage>
</organism>
<dbReference type="AlphaFoldDB" id="A0A382W9H1"/>
<protein>
    <submittedName>
        <fullName evidence="1">Uncharacterized protein</fullName>
    </submittedName>
</protein>
<reference evidence="1" key="1">
    <citation type="submission" date="2018-05" db="EMBL/GenBank/DDBJ databases">
        <authorList>
            <person name="Lanie J.A."/>
            <person name="Ng W.-L."/>
            <person name="Kazmierczak K.M."/>
            <person name="Andrzejewski T.M."/>
            <person name="Davidsen T.M."/>
            <person name="Wayne K.J."/>
            <person name="Tettelin H."/>
            <person name="Glass J.I."/>
            <person name="Rusch D."/>
            <person name="Podicherti R."/>
            <person name="Tsui H.-C.T."/>
            <person name="Winkler M.E."/>
        </authorList>
    </citation>
    <scope>NUCLEOTIDE SEQUENCE</scope>
</reference>
<sequence length="88" mass="9606">MKRETLIARLVAMLIVFPLAVTLVLAQGRRQTEMRDSGSPSVAIFHFINVSAAPEDDWIGAGIAETIAAELESLEDLRVIRRGVEGES</sequence>